<keyword evidence="6 8" id="KW-0472">Membrane</keyword>
<dbReference type="OrthoDB" id="660938at2759"/>
<gene>
    <name evidence="10" type="ORF">Taro_018912</name>
</gene>
<dbReference type="Proteomes" id="UP000652761">
    <property type="component" value="Unassembled WGS sequence"/>
</dbReference>
<evidence type="ECO:0000313" key="11">
    <source>
        <dbReference type="Proteomes" id="UP000652761"/>
    </source>
</evidence>
<evidence type="ECO:0000256" key="8">
    <source>
        <dbReference type="SAM" id="Phobius"/>
    </source>
</evidence>
<feature type="transmembrane region" description="Helical" evidence="8">
    <location>
        <begin position="239"/>
        <end position="258"/>
    </location>
</feature>
<protein>
    <recommendedName>
        <fullName evidence="9">Amino acid transporter transmembrane domain-containing protein</fullName>
    </recommendedName>
</protein>
<evidence type="ECO:0000313" key="10">
    <source>
        <dbReference type="EMBL" id="MQL86379.1"/>
    </source>
</evidence>
<feature type="transmembrane region" description="Helical" evidence="8">
    <location>
        <begin position="213"/>
        <end position="233"/>
    </location>
</feature>
<organism evidence="10 11">
    <name type="scientific">Colocasia esculenta</name>
    <name type="common">Wild taro</name>
    <name type="synonym">Arum esculentum</name>
    <dbReference type="NCBI Taxonomy" id="4460"/>
    <lineage>
        <taxon>Eukaryota</taxon>
        <taxon>Viridiplantae</taxon>
        <taxon>Streptophyta</taxon>
        <taxon>Embryophyta</taxon>
        <taxon>Tracheophyta</taxon>
        <taxon>Spermatophyta</taxon>
        <taxon>Magnoliopsida</taxon>
        <taxon>Liliopsida</taxon>
        <taxon>Araceae</taxon>
        <taxon>Aroideae</taxon>
        <taxon>Colocasieae</taxon>
        <taxon>Colocasia</taxon>
    </lineage>
</organism>
<name>A0A843V3W3_COLES</name>
<accession>A0A843V3W3</accession>
<keyword evidence="2" id="KW-0813">Transport</keyword>
<sequence length="356" mass="39684">MTFVQLIILLESAHRTITYLRELDLLQFKDVKLLPHNPDPSPSTSATMASHNSNTSTPTSSTNASPAISGSSTVALPAATVISNTSNLISIKLDRQPHENQHRNRHPNRKVAVTTTFYMLCGCMGYAAFGDGALGNLLTGFGFYNPYWLPDIANAAIVLHLVGAYQVFCQPLFTLVEKWFCQQWPDSDFITKEYPVRLLPRSRCCYSVNPFRLVWRTAFVIVTTVISMILPFFNDVVSILGAFGFWPLTVYFPVEMYISQKKIPRWSTRWVGLDFSTGTGTFAARAAARQRRGGGGKQDSPGDHNTQKWCMSLREDVFSGFFAWGGEVVHAVFREGSLFSPMLLGKIFDPADAFPL</sequence>
<evidence type="ECO:0000256" key="6">
    <source>
        <dbReference type="ARBA" id="ARBA00023136"/>
    </source>
</evidence>
<feature type="transmembrane region" description="Helical" evidence="8">
    <location>
        <begin position="149"/>
        <end position="168"/>
    </location>
</feature>
<feature type="domain" description="Amino acid transporter transmembrane" evidence="9">
    <location>
        <begin position="95"/>
        <end position="271"/>
    </location>
</feature>
<keyword evidence="3 8" id="KW-0812">Transmembrane</keyword>
<evidence type="ECO:0000256" key="7">
    <source>
        <dbReference type="SAM" id="MobiDB-lite"/>
    </source>
</evidence>
<dbReference type="AlphaFoldDB" id="A0A843V3W3"/>
<dbReference type="EMBL" id="NMUH01000896">
    <property type="protein sequence ID" value="MQL86379.1"/>
    <property type="molecule type" value="Genomic_DNA"/>
</dbReference>
<dbReference type="GO" id="GO:0016020">
    <property type="term" value="C:membrane"/>
    <property type="evidence" value="ECO:0007669"/>
    <property type="project" value="UniProtKB-SubCell"/>
</dbReference>
<comment type="subcellular location">
    <subcellularLocation>
        <location evidence="1">Membrane</location>
    </subcellularLocation>
</comment>
<feature type="compositionally biased region" description="Low complexity" evidence="7">
    <location>
        <begin position="49"/>
        <end position="67"/>
    </location>
</feature>
<feature type="transmembrane region" description="Helical" evidence="8">
    <location>
        <begin position="111"/>
        <end position="129"/>
    </location>
</feature>
<dbReference type="GO" id="GO:0006865">
    <property type="term" value="P:amino acid transport"/>
    <property type="evidence" value="ECO:0007669"/>
    <property type="project" value="UniProtKB-KW"/>
</dbReference>
<evidence type="ECO:0000256" key="4">
    <source>
        <dbReference type="ARBA" id="ARBA00022970"/>
    </source>
</evidence>
<reference evidence="10" key="1">
    <citation type="submission" date="2017-07" db="EMBL/GenBank/DDBJ databases">
        <title>Taro Niue Genome Assembly and Annotation.</title>
        <authorList>
            <person name="Atibalentja N."/>
            <person name="Keating K."/>
            <person name="Fields C.J."/>
        </authorList>
    </citation>
    <scope>NUCLEOTIDE SEQUENCE</scope>
    <source>
        <strain evidence="10">Niue_2</strain>
        <tissue evidence="10">Leaf</tissue>
    </source>
</reference>
<comment type="caution">
    <text evidence="10">The sequence shown here is derived from an EMBL/GenBank/DDBJ whole genome shotgun (WGS) entry which is preliminary data.</text>
</comment>
<proteinExistence type="predicted"/>
<keyword evidence="5 8" id="KW-1133">Transmembrane helix</keyword>
<evidence type="ECO:0000256" key="2">
    <source>
        <dbReference type="ARBA" id="ARBA00022448"/>
    </source>
</evidence>
<keyword evidence="11" id="KW-1185">Reference proteome</keyword>
<evidence type="ECO:0000256" key="1">
    <source>
        <dbReference type="ARBA" id="ARBA00004370"/>
    </source>
</evidence>
<dbReference type="InterPro" id="IPR013057">
    <property type="entry name" value="AA_transpt_TM"/>
</dbReference>
<evidence type="ECO:0000256" key="3">
    <source>
        <dbReference type="ARBA" id="ARBA00022692"/>
    </source>
</evidence>
<evidence type="ECO:0000259" key="9">
    <source>
        <dbReference type="Pfam" id="PF01490"/>
    </source>
</evidence>
<dbReference type="Pfam" id="PF01490">
    <property type="entry name" value="Aa_trans"/>
    <property type="match status" value="1"/>
</dbReference>
<dbReference type="PANTHER" id="PTHR48017">
    <property type="entry name" value="OS05G0424000 PROTEIN-RELATED"/>
    <property type="match status" value="1"/>
</dbReference>
<evidence type="ECO:0000256" key="5">
    <source>
        <dbReference type="ARBA" id="ARBA00022989"/>
    </source>
</evidence>
<feature type="region of interest" description="Disordered" evidence="7">
    <location>
        <begin position="37"/>
        <end position="68"/>
    </location>
</feature>
<keyword evidence="4" id="KW-0029">Amino-acid transport</keyword>